<protein>
    <submittedName>
        <fullName evidence="3">Catalytic</fullName>
    </submittedName>
</protein>
<dbReference type="InterPro" id="IPR029063">
    <property type="entry name" value="SAM-dependent_MTases_sf"/>
</dbReference>
<reference evidence="3 4" key="1">
    <citation type="journal article" date="2016" name="Sci. Rep.">
        <title>Draft genome sequencing and secretome analysis of fungal phytopathogen Ascochyta rabiei provides insight into the necrotrophic effector repertoire.</title>
        <authorList>
            <person name="Verma S."/>
            <person name="Gazara R.K."/>
            <person name="Nizam S."/>
            <person name="Parween S."/>
            <person name="Chattopadhyay D."/>
            <person name="Verma P.K."/>
        </authorList>
    </citation>
    <scope>NUCLEOTIDE SEQUENCE [LARGE SCALE GENOMIC DNA]</scope>
    <source>
        <strain evidence="3 4">ArDII</strain>
    </source>
</reference>
<dbReference type="OrthoDB" id="2016285at2759"/>
<dbReference type="SUPFAM" id="SSF53335">
    <property type="entry name" value="S-adenosyl-L-methionine-dependent methyltransferases"/>
    <property type="match status" value="1"/>
</dbReference>
<feature type="transmembrane region" description="Helical" evidence="2">
    <location>
        <begin position="173"/>
        <end position="199"/>
    </location>
</feature>
<feature type="transmembrane region" description="Helical" evidence="2">
    <location>
        <begin position="134"/>
        <end position="153"/>
    </location>
</feature>
<accession>A0A162VCJ6</accession>
<keyword evidence="2" id="KW-0812">Transmembrane</keyword>
<dbReference type="EMBL" id="JYNV01000333">
    <property type="protein sequence ID" value="KZM18363.1"/>
    <property type="molecule type" value="Genomic_DNA"/>
</dbReference>
<organism evidence="3 4">
    <name type="scientific">Didymella rabiei</name>
    <name type="common">Chickpea ascochyta blight fungus</name>
    <name type="synonym">Mycosphaerella rabiei</name>
    <dbReference type="NCBI Taxonomy" id="5454"/>
    <lineage>
        <taxon>Eukaryota</taxon>
        <taxon>Fungi</taxon>
        <taxon>Dikarya</taxon>
        <taxon>Ascomycota</taxon>
        <taxon>Pezizomycotina</taxon>
        <taxon>Dothideomycetes</taxon>
        <taxon>Pleosporomycetidae</taxon>
        <taxon>Pleosporales</taxon>
        <taxon>Pleosporineae</taxon>
        <taxon>Didymellaceae</taxon>
        <taxon>Ascochyta</taxon>
    </lineage>
</organism>
<evidence type="ECO:0000313" key="3">
    <source>
        <dbReference type="EMBL" id="KZM18363.1"/>
    </source>
</evidence>
<dbReference type="AlphaFoldDB" id="A0A162VCJ6"/>
<proteinExistence type="predicted"/>
<evidence type="ECO:0000313" key="4">
    <source>
        <dbReference type="Proteomes" id="UP000076837"/>
    </source>
</evidence>
<evidence type="ECO:0000256" key="2">
    <source>
        <dbReference type="SAM" id="Phobius"/>
    </source>
</evidence>
<dbReference type="Gene3D" id="3.40.50.150">
    <property type="entry name" value="Vaccinia Virus protein VP39"/>
    <property type="match status" value="1"/>
</dbReference>
<evidence type="ECO:0000256" key="1">
    <source>
        <dbReference type="SAM" id="MobiDB-lite"/>
    </source>
</evidence>
<feature type="compositionally biased region" description="Basic residues" evidence="1">
    <location>
        <begin position="1"/>
        <end position="10"/>
    </location>
</feature>
<dbReference type="Pfam" id="PF01564">
    <property type="entry name" value="Spermine_synth"/>
    <property type="match status" value="1"/>
</dbReference>
<keyword evidence="2" id="KW-1133">Transmembrane helix</keyword>
<keyword evidence="4" id="KW-1185">Reference proteome</keyword>
<dbReference type="NCBIfam" id="NF037959">
    <property type="entry name" value="MFS_SpdSyn"/>
    <property type="match status" value="1"/>
</dbReference>
<sequence>MSSRQKRQSKPKAPATPTTPTTPKETGERSQYLPASTVLKNVARAVALLFVAGVASPVSQLNLTPVFGSIPASLHHQQAMTFSALAGLGVRRLLKGYVSVDVSAWVTVLAYWTPLIQCFLFPRSTQLGIDYGPLIVESLTYFPLLFLSMYAVSDLLDTVDFSRWDLPSALGDAILPMTSYVGVSFVSRFFGALLPAFIGQHVYLTRIGFQMLLASAAAFVTPSKLLVLAFPAILHTLWMNPHHPSDQAFQKANATLVATQNYTILARQESLTGYVSVVENYADNAFRLMRCDHSLLGGEWLVTPDSYKKGQRQKESIFAVFVLLEAVRLIEDPELTPIKSVPRALDIKPVPESEKAALVIGLGIGTAPNALIAHGLNTTIVELDPVVHRYATEYFDLSPNHTAVISDAVRFVADTSVSAPKSYNYIIHDVFTGGAEPVYLFTTEFMQGLYNLLTDDGVVAINYAGDLTLGSTKLVLNTIHAVFPACRLFRDSPAPEGHKEGDSDFINMVIFCVKNDHGKGKKAVGFRKATSNDWLGSIARRNFLQPREELEVKFDYESGGQVMGSADVAELEMYHEEGAVSHWKIMRSVLPAGVWEMW</sequence>
<gene>
    <name evidence="3" type="ORF">ST47_g10449</name>
</gene>
<feature type="transmembrane region" description="Helical" evidence="2">
    <location>
        <begin position="102"/>
        <end position="122"/>
    </location>
</feature>
<feature type="transmembrane region" description="Helical" evidence="2">
    <location>
        <begin position="211"/>
        <end position="238"/>
    </location>
</feature>
<feature type="compositionally biased region" description="Low complexity" evidence="1">
    <location>
        <begin position="11"/>
        <end position="24"/>
    </location>
</feature>
<dbReference type="FunFam" id="3.40.50.150:FF:000288">
    <property type="entry name" value="Spermine/spermidine synthase, putative"/>
    <property type="match status" value="1"/>
</dbReference>
<feature type="region of interest" description="Disordered" evidence="1">
    <location>
        <begin position="1"/>
        <end position="30"/>
    </location>
</feature>
<feature type="transmembrane region" description="Helical" evidence="2">
    <location>
        <begin position="42"/>
        <end position="59"/>
    </location>
</feature>
<comment type="caution">
    <text evidence="3">The sequence shown here is derived from an EMBL/GenBank/DDBJ whole genome shotgun (WGS) entry which is preliminary data.</text>
</comment>
<keyword evidence="2" id="KW-0472">Membrane</keyword>
<name>A0A162VCJ6_DIDRA</name>
<dbReference type="Proteomes" id="UP000076837">
    <property type="component" value="Unassembled WGS sequence"/>
</dbReference>